<name>A0A2H0BIT5_9BACT</name>
<organism evidence="1 2">
    <name type="scientific">Candidatus Woesebacteria bacterium CG22_combo_CG10-13_8_21_14_all_39_10</name>
    <dbReference type="NCBI Taxonomy" id="1975059"/>
    <lineage>
        <taxon>Bacteria</taxon>
        <taxon>Candidatus Woeseibacteriota</taxon>
    </lineage>
</organism>
<dbReference type="AlphaFoldDB" id="A0A2H0BIT5"/>
<protein>
    <submittedName>
        <fullName evidence="1">Uncharacterized protein</fullName>
    </submittedName>
</protein>
<gene>
    <name evidence="1" type="ORF">COX03_02275</name>
</gene>
<accession>A0A2H0BIT5</accession>
<comment type="caution">
    <text evidence="1">The sequence shown here is derived from an EMBL/GenBank/DDBJ whole genome shotgun (WGS) entry which is preliminary data.</text>
</comment>
<sequence>MKIQKELKLNTQNIKPRVEREIQPFLHRLKKKNYVEGIVLLGGLARRNFLDEYSDVDIALFYKTNTPKKYFLPFEFHINLNGKRYEFNIHQLIYEDGTTKEWDEGTKEAYLQCKVYFERDKKISKLIRLKTKFDSEGAYKRLIWIMEQYVWRGEIHSIRTCRRGYPEGSHDLLNECIDLLIEAIYILNKRFRPHKKWRIAMLTTMDVLPNNFFQDLRDAMYIKGFALKDVNKRIEALNKVYFEILKIVFQLYPDFPKDPYIYYYKNFFQPNRDTFSQKIKAKYSGLLSKDELEQLEGLLCFNLISNTKNIQKFFPKDKQKLYDNRKKPQNGIEYTK</sequence>
<dbReference type="Gene3D" id="3.30.460.10">
    <property type="entry name" value="Beta Polymerase, domain 2"/>
    <property type="match status" value="1"/>
</dbReference>
<reference evidence="1 2" key="1">
    <citation type="submission" date="2017-09" db="EMBL/GenBank/DDBJ databases">
        <title>Depth-based differentiation of microbial function through sediment-hosted aquifers and enrichment of novel symbionts in the deep terrestrial subsurface.</title>
        <authorList>
            <person name="Probst A.J."/>
            <person name="Ladd B."/>
            <person name="Jarett J.K."/>
            <person name="Geller-Mcgrath D.E."/>
            <person name="Sieber C.M."/>
            <person name="Emerson J.B."/>
            <person name="Anantharaman K."/>
            <person name="Thomas B.C."/>
            <person name="Malmstrom R."/>
            <person name="Stieglmeier M."/>
            <person name="Klingl A."/>
            <person name="Woyke T."/>
            <person name="Ryan C.M."/>
            <person name="Banfield J.F."/>
        </authorList>
    </citation>
    <scope>NUCLEOTIDE SEQUENCE [LARGE SCALE GENOMIC DNA]</scope>
    <source>
        <strain evidence="1">CG22_combo_CG10-13_8_21_14_all_39_10</strain>
    </source>
</reference>
<proteinExistence type="predicted"/>
<dbReference type="Proteomes" id="UP000229847">
    <property type="component" value="Unassembled WGS sequence"/>
</dbReference>
<evidence type="ECO:0000313" key="2">
    <source>
        <dbReference type="Proteomes" id="UP000229847"/>
    </source>
</evidence>
<dbReference type="InterPro" id="IPR043519">
    <property type="entry name" value="NT_sf"/>
</dbReference>
<evidence type="ECO:0000313" key="1">
    <source>
        <dbReference type="EMBL" id="PIP57582.1"/>
    </source>
</evidence>
<dbReference type="EMBL" id="PCSW01000069">
    <property type="protein sequence ID" value="PIP57582.1"/>
    <property type="molecule type" value="Genomic_DNA"/>
</dbReference>
<dbReference type="SUPFAM" id="SSF81301">
    <property type="entry name" value="Nucleotidyltransferase"/>
    <property type="match status" value="1"/>
</dbReference>